<feature type="region of interest" description="Disordered" evidence="1">
    <location>
        <begin position="134"/>
        <end position="172"/>
    </location>
</feature>
<gene>
    <name evidence="2" type="ORF">EDE15_3557</name>
</gene>
<dbReference type="Proteomes" id="UP000269669">
    <property type="component" value="Unassembled WGS sequence"/>
</dbReference>
<evidence type="ECO:0000313" key="3">
    <source>
        <dbReference type="Proteomes" id="UP000269669"/>
    </source>
</evidence>
<feature type="compositionally biased region" description="Low complexity" evidence="1">
    <location>
        <begin position="163"/>
        <end position="172"/>
    </location>
</feature>
<feature type="compositionally biased region" description="Pro residues" evidence="1">
    <location>
        <begin position="141"/>
        <end position="152"/>
    </location>
</feature>
<comment type="caution">
    <text evidence="2">The sequence shown here is derived from an EMBL/GenBank/DDBJ whole genome shotgun (WGS) entry which is preliminary data.</text>
</comment>
<name>A0A428MMN0_9BACT</name>
<dbReference type="RefSeq" id="WP_125486420.1">
    <property type="nucleotide sequence ID" value="NZ_RSDW01000001.1"/>
</dbReference>
<organism evidence="2 3">
    <name type="scientific">Edaphobacter aggregans</name>
    <dbReference type="NCBI Taxonomy" id="570835"/>
    <lineage>
        <taxon>Bacteria</taxon>
        <taxon>Pseudomonadati</taxon>
        <taxon>Acidobacteriota</taxon>
        <taxon>Terriglobia</taxon>
        <taxon>Terriglobales</taxon>
        <taxon>Acidobacteriaceae</taxon>
        <taxon>Edaphobacter</taxon>
    </lineage>
</organism>
<dbReference type="EMBL" id="RSDW01000001">
    <property type="protein sequence ID" value="RSL18003.1"/>
    <property type="molecule type" value="Genomic_DNA"/>
</dbReference>
<sequence>MTPTDPIPFDPELLEVYGIIRSTPAWKDVKDSMARLAPLRQPAAKPYDQMDLDRDNVLRYAGILRNSSDSIAYAICLAAHLARFSKTQVFEQRLNEGFQALSTGLDLPALAEADTRTELDRCLRGVFPNQKIELPSLRAPAPAPAPDAPQQPRPTSETPDVESAAAPSGDPAADAWRNALERVLTQIRDMDPLNIDSVIQKAYDVWQARLMAFLSTQPEVPPDIDYLRCRALNLPPGMILRGRLKNVSLREWNEAFVAGMSETGVTFPVPLWFSLAALGALGFDVPRDLSSVKSAEENKAASEFISKIPQTSPPKGLLILRVTAESQTAGWNISTSMPTLIITPTDFLREGKANLQSYFQPRLHGVLIEVGRDEQPAAALARANGAAIKEKLPSVRLGFLMAAQPQNAVLPSGYNSFAIMPTDAMDAYTKAFMSTS</sequence>
<accession>A0A428MMN0</accession>
<dbReference type="AlphaFoldDB" id="A0A428MMN0"/>
<evidence type="ECO:0000256" key="1">
    <source>
        <dbReference type="SAM" id="MobiDB-lite"/>
    </source>
</evidence>
<proteinExistence type="predicted"/>
<reference evidence="2 3" key="1">
    <citation type="submission" date="2018-12" db="EMBL/GenBank/DDBJ databases">
        <title>Sequencing of bacterial isolates from soil warming experiment in Harvard Forest, Massachusetts, USA.</title>
        <authorList>
            <person name="Deangelis K."/>
        </authorList>
    </citation>
    <scope>NUCLEOTIDE SEQUENCE [LARGE SCALE GENOMIC DNA]</scope>
    <source>
        <strain evidence="2 3">EB153</strain>
    </source>
</reference>
<keyword evidence="3" id="KW-1185">Reference proteome</keyword>
<evidence type="ECO:0000313" key="2">
    <source>
        <dbReference type="EMBL" id="RSL18003.1"/>
    </source>
</evidence>
<protein>
    <submittedName>
        <fullName evidence="2">Uncharacterized protein</fullName>
    </submittedName>
</protein>